<evidence type="ECO:0000313" key="2">
    <source>
        <dbReference type="EMBL" id="LAA54775.1"/>
    </source>
</evidence>
<reference evidence="2" key="2">
    <citation type="submission" date="2017-11" db="EMBL/GenBank/DDBJ databases">
        <title>Coralsnake Venomics: Analyses of Venom Gland Transcriptomes and Proteomes of Six Brazilian Taxa.</title>
        <authorList>
            <person name="Aird S.D."/>
            <person name="Jorge da Silva N."/>
            <person name="Qiu L."/>
            <person name="Villar-Briones A."/>
            <person name="Aparecida-Saddi V."/>
            <person name="Campos-Telles M.P."/>
            <person name="Grau M."/>
            <person name="Mikheyev A.S."/>
        </authorList>
    </citation>
    <scope>NUCLEOTIDE SEQUENCE</scope>
    <source>
        <tissue evidence="2">Venom_gland</tissue>
    </source>
</reference>
<name>A0A2D4G4U6_MICCO</name>
<dbReference type="AlphaFoldDB" id="A0A2D4G4U6"/>
<sequence length="131" mass="14536">MPHKSLTPCRPGVSNSRPTGQIRPVGCLNLAHRAALEKTELSRIVCSPPELHFHWQRVAGGRHSQKWSSGAHFCWQSTRATTGAPDTSDVELAMPNLATPPQPPKVKHNSDTALNEIEFDTLHYTMLTMPY</sequence>
<dbReference type="EMBL" id="IACJ01102503">
    <property type="protein sequence ID" value="LAA54775.1"/>
    <property type="molecule type" value="Transcribed_RNA"/>
</dbReference>
<accession>A0A2D4G4U6</accession>
<protein>
    <submittedName>
        <fullName evidence="2">Uncharacterized protein</fullName>
    </submittedName>
</protein>
<feature type="region of interest" description="Disordered" evidence="1">
    <location>
        <begin position="1"/>
        <end position="21"/>
    </location>
</feature>
<reference evidence="2" key="1">
    <citation type="submission" date="2017-07" db="EMBL/GenBank/DDBJ databases">
        <authorList>
            <person name="Mikheyev A."/>
            <person name="Grau M."/>
        </authorList>
    </citation>
    <scope>NUCLEOTIDE SEQUENCE</scope>
    <source>
        <tissue evidence="2">Venom_gland</tissue>
    </source>
</reference>
<evidence type="ECO:0000256" key="1">
    <source>
        <dbReference type="SAM" id="MobiDB-lite"/>
    </source>
</evidence>
<organism evidence="2">
    <name type="scientific">Micrurus corallinus</name>
    <name type="common">Brazilian coral snake</name>
    <dbReference type="NCBI Taxonomy" id="54390"/>
    <lineage>
        <taxon>Eukaryota</taxon>
        <taxon>Metazoa</taxon>
        <taxon>Chordata</taxon>
        <taxon>Craniata</taxon>
        <taxon>Vertebrata</taxon>
        <taxon>Euteleostomi</taxon>
        <taxon>Lepidosauria</taxon>
        <taxon>Squamata</taxon>
        <taxon>Bifurcata</taxon>
        <taxon>Unidentata</taxon>
        <taxon>Episquamata</taxon>
        <taxon>Toxicofera</taxon>
        <taxon>Serpentes</taxon>
        <taxon>Colubroidea</taxon>
        <taxon>Elapidae</taxon>
        <taxon>Elapinae</taxon>
        <taxon>Micrurus</taxon>
    </lineage>
</organism>
<proteinExistence type="predicted"/>